<dbReference type="PANTHER" id="PTHR24092">
    <property type="entry name" value="PROBABLE PHOSPHOLIPID-TRANSPORTING ATPASE"/>
    <property type="match status" value="1"/>
</dbReference>
<feature type="transmembrane region" description="Helical" evidence="1">
    <location>
        <begin position="72"/>
        <end position="98"/>
    </location>
</feature>
<evidence type="ECO:0000313" key="2">
    <source>
        <dbReference type="EMBL" id="KAK6789704.1"/>
    </source>
</evidence>
<proteinExistence type="predicted"/>
<evidence type="ECO:0000256" key="1">
    <source>
        <dbReference type="SAM" id="Phobius"/>
    </source>
</evidence>
<accession>A0AAN8TL77</accession>
<protein>
    <submittedName>
        <fullName evidence="2">Uncharacterized protein</fullName>
    </submittedName>
</protein>
<dbReference type="AlphaFoldDB" id="A0AAN8TL77"/>
<dbReference type="GO" id="GO:0045332">
    <property type="term" value="P:phospholipid translocation"/>
    <property type="evidence" value="ECO:0007669"/>
    <property type="project" value="TreeGrafter"/>
</dbReference>
<feature type="transmembrane region" description="Helical" evidence="1">
    <location>
        <begin position="21"/>
        <end position="39"/>
    </location>
</feature>
<keyword evidence="1" id="KW-1133">Transmembrane helix</keyword>
<evidence type="ECO:0000313" key="3">
    <source>
        <dbReference type="Proteomes" id="UP001371456"/>
    </source>
</evidence>
<dbReference type="GO" id="GO:0005886">
    <property type="term" value="C:plasma membrane"/>
    <property type="evidence" value="ECO:0007669"/>
    <property type="project" value="TreeGrafter"/>
</dbReference>
<dbReference type="EMBL" id="JBANQN010000005">
    <property type="protein sequence ID" value="KAK6789704.1"/>
    <property type="molecule type" value="Genomic_DNA"/>
</dbReference>
<name>A0AAN8TL77_SOLBU</name>
<organism evidence="2 3">
    <name type="scientific">Solanum bulbocastanum</name>
    <name type="common">Wild potato</name>
    <dbReference type="NCBI Taxonomy" id="147425"/>
    <lineage>
        <taxon>Eukaryota</taxon>
        <taxon>Viridiplantae</taxon>
        <taxon>Streptophyta</taxon>
        <taxon>Embryophyta</taxon>
        <taxon>Tracheophyta</taxon>
        <taxon>Spermatophyta</taxon>
        <taxon>Magnoliopsida</taxon>
        <taxon>eudicotyledons</taxon>
        <taxon>Gunneridae</taxon>
        <taxon>Pentapetalae</taxon>
        <taxon>asterids</taxon>
        <taxon>lamiids</taxon>
        <taxon>Solanales</taxon>
        <taxon>Solanaceae</taxon>
        <taxon>Solanoideae</taxon>
        <taxon>Solaneae</taxon>
        <taxon>Solanum</taxon>
    </lineage>
</organism>
<comment type="caution">
    <text evidence="2">The sequence shown here is derived from an EMBL/GenBank/DDBJ whole genome shotgun (WGS) entry which is preliminary data.</text>
</comment>
<keyword evidence="1" id="KW-0812">Transmembrane</keyword>
<dbReference type="PANTHER" id="PTHR24092:SF165">
    <property type="entry name" value="PHOSPHOLIPID-TRANSPORTING ATPASE 8-RELATED"/>
    <property type="match status" value="1"/>
</dbReference>
<reference evidence="2 3" key="1">
    <citation type="submission" date="2024-02" db="EMBL/GenBank/DDBJ databases">
        <title>de novo genome assembly of Solanum bulbocastanum strain 11H21.</title>
        <authorList>
            <person name="Hosaka A.J."/>
        </authorList>
    </citation>
    <scope>NUCLEOTIDE SEQUENCE [LARGE SCALE GENOMIC DNA]</scope>
    <source>
        <tissue evidence="2">Young leaves</tissue>
    </source>
</reference>
<keyword evidence="1" id="KW-0472">Membrane</keyword>
<sequence>MQNSTNPPSKRSGIEKKMDKIIYVLFGTLITIAFIGSIFCGIETKNDIFDGKLRRWYLRPDKASVPFDPKRALLVAFFHFPTALMLYSYLIPFHYLCLLKS</sequence>
<dbReference type="Proteomes" id="UP001371456">
    <property type="component" value="Unassembled WGS sequence"/>
</dbReference>
<gene>
    <name evidence="2" type="ORF">RDI58_013504</name>
</gene>
<keyword evidence="3" id="KW-1185">Reference proteome</keyword>
<dbReference type="GO" id="GO:0140326">
    <property type="term" value="F:ATPase-coupled intramembrane lipid transporter activity"/>
    <property type="evidence" value="ECO:0007669"/>
    <property type="project" value="TreeGrafter"/>
</dbReference>